<name>A0A239IHJ2_9ACTN</name>
<feature type="domain" description="AbiEi antitoxin N-terminal" evidence="2">
    <location>
        <begin position="25"/>
        <end position="49"/>
    </location>
</feature>
<dbReference type="GO" id="GO:0004519">
    <property type="term" value="F:endonuclease activity"/>
    <property type="evidence" value="ECO:0007669"/>
    <property type="project" value="UniProtKB-KW"/>
</dbReference>
<keyword evidence="4" id="KW-1185">Reference proteome</keyword>
<organism evidence="3 4">
    <name type="scientific">Geodermatophilus pulveris</name>
    <dbReference type="NCBI Taxonomy" id="1564159"/>
    <lineage>
        <taxon>Bacteria</taxon>
        <taxon>Bacillati</taxon>
        <taxon>Actinomycetota</taxon>
        <taxon>Actinomycetes</taxon>
        <taxon>Geodermatophilales</taxon>
        <taxon>Geodermatophilaceae</taxon>
        <taxon>Geodermatophilus</taxon>
    </lineage>
</organism>
<gene>
    <name evidence="3" type="ORF">SAMN06893096_1115</name>
</gene>
<evidence type="ECO:0000313" key="3">
    <source>
        <dbReference type="EMBL" id="SNS93206.1"/>
    </source>
</evidence>
<proteinExistence type="predicted"/>
<keyword evidence="3" id="KW-0378">Hydrolase</keyword>
<dbReference type="InterPro" id="IPR025159">
    <property type="entry name" value="AbiEi_N"/>
</dbReference>
<evidence type="ECO:0000259" key="1">
    <source>
        <dbReference type="Pfam" id="PF04480"/>
    </source>
</evidence>
<evidence type="ECO:0000313" key="4">
    <source>
        <dbReference type="Proteomes" id="UP000198373"/>
    </source>
</evidence>
<keyword evidence="3" id="KW-0540">Nuclease</keyword>
<protein>
    <submittedName>
        <fullName evidence="3">Very-short-patch-repair endonuclease</fullName>
    </submittedName>
</protein>
<reference evidence="4" key="1">
    <citation type="submission" date="2017-06" db="EMBL/GenBank/DDBJ databases">
        <authorList>
            <person name="Varghese N."/>
            <person name="Submissions S."/>
        </authorList>
    </citation>
    <scope>NUCLEOTIDE SEQUENCE [LARGE SCALE GENOMIC DNA]</scope>
    <source>
        <strain evidence="4">DSM 46839</strain>
    </source>
</reference>
<dbReference type="InterPro" id="IPR007569">
    <property type="entry name" value="DUF559"/>
</dbReference>
<dbReference type="Pfam" id="PF04480">
    <property type="entry name" value="DUF559"/>
    <property type="match status" value="1"/>
</dbReference>
<dbReference type="Gene3D" id="3.40.960.10">
    <property type="entry name" value="VSR Endonuclease"/>
    <property type="match status" value="1"/>
</dbReference>
<keyword evidence="3" id="KW-0255">Endonuclease</keyword>
<dbReference type="OrthoDB" id="5243722at2"/>
<dbReference type="RefSeq" id="WP_089307176.1">
    <property type="nucleotide sequence ID" value="NZ_FZOO01000011.1"/>
</dbReference>
<dbReference type="AlphaFoldDB" id="A0A239IHJ2"/>
<accession>A0A239IHJ2</accession>
<dbReference type="Pfam" id="PF13338">
    <property type="entry name" value="AbiEi_4"/>
    <property type="match status" value="1"/>
</dbReference>
<dbReference type="EMBL" id="FZOO01000011">
    <property type="protein sequence ID" value="SNS93206.1"/>
    <property type="molecule type" value="Genomic_DNA"/>
</dbReference>
<feature type="domain" description="DUF559" evidence="1">
    <location>
        <begin position="191"/>
        <end position="290"/>
    </location>
</feature>
<evidence type="ECO:0000259" key="2">
    <source>
        <dbReference type="Pfam" id="PF13338"/>
    </source>
</evidence>
<dbReference type="Proteomes" id="UP000198373">
    <property type="component" value="Unassembled WGS sequence"/>
</dbReference>
<sequence length="306" mass="33729">MTHDPAALLGPDGWATWEALTARVGRGTVTRLVRSGRVVRLQPGVYALPGPARDWRLRMEAAVHACDGVVSHRSALALWGLAPPGGSVHLTVACTRSGRGTAGVVLHRTRHLDDSTRRVDGLPVSCPERAIVDAWGSPAGLSRADVRAAAIDAVRRRLCGPRELCREVERRPCLPGRAELVDLVRLLAEGCRSELEIWGCLRVLRGPGMPRFTQQRRIEVAGETFLLDAAYDEVQLAVEMDGAAWHGSRAQREQDIRRDALVATVGWQTLRFGFRRMTTEPQRCRAEVLAVHTARRRLFAAAERGR</sequence>